<organism evidence="2 3">
    <name type="scientific">Candidatus Thiomargarita nelsonii</name>
    <dbReference type="NCBI Taxonomy" id="1003181"/>
    <lineage>
        <taxon>Bacteria</taxon>
        <taxon>Pseudomonadati</taxon>
        <taxon>Pseudomonadota</taxon>
        <taxon>Gammaproteobacteria</taxon>
        <taxon>Thiotrichales</taxon>
        <taxon>Thiotrichaceae</taxon>
        <taxon>Thiomargarita</taxon>
    </lineage>
</organism>
<comment type="caution">
    <text evidence="2">The sequence shown here is derived from an EMBL/GenBank/DDBJ whole genome shotgun (WGS) entry which is preliminary data.</text>
</comment>
<dbReference type="Proteomes" id="UP000030428">
    <property type="component" value="Unassembled WGS sequence"/>
</dbReference>
<evidence type="ECO:0000313" key="3">
    <source>
        <dbReference type="Proteomes" id="UP000030428"/>
    </source>
</evidence>
<gene>
    <name evidence="2" type="ORF">PN36_05830</name>
</gene>
<feature type="domain" description="DUF7931" evidence="1">
    <location>
        <begin position="17"/>
        <end position="157"/>
    </location>
</feature>
<accession>A0A0A6S0M9</accession>
<reference evidence="2 3" key="1">
    <citation type="journal article" date="2016" name="Front. Microbiol.">
        <title>Single-Cell (Meta-)Genomics of a Dimorphic Candidatus Thiomargarita nelsonii Reveals Genomic Plasticity.</title>
        <authorList>
            <person name="Flood B.E."/>
            <person name="Fliss P."/>
            <person name="Jones D.S."/>
            <person name="Dick G.J."/>
            <person name="Jain S."/>
            <person name="Kaster A.K."/>
            <person name="Winkel M."/>
            <person name="Mussmann M."/>
            <person name="Bailey J."/>
        </authorList>
    </citation>
    <scope>NUCLEOTIDE SEQUENCE [LARGE SCALE GENOMIC DNA]</scope>
    <source>
        <strain evidence="2">Hydrate Ridge</strain>
    </source>
</reference>
<evidence type="ECO:0000313" key="2">
    <source>
        <dbReference type="EMBL" id="KHD04999.1"/>
    </source>
</evidence>
<name>A0A0A6S0M9_9GAMM</name>
<keyword evidence="3" id="KW-1185">Reference proteome</keyword>
<dbReference type="InterPro" id="IPR057691">
    <property type="entry name" value="DUF7931"/>
</dbReference>
<protein>
    <recommendedName>
        <fullName evidence="1">DUF7931 domain-containing protein</fullName>
    </recommendedName>
</protein>
<evidence type="ECO:0000259" key="1">
    <source>
        <dbReference type="Pfam" id="PF25559"/>
    </source>
</evidence>
<sequence>MEKYILGETNKEFVCIEDNQQITVSMIEQTTLHLDILSRDFEPDVYDNQTCCDAIEDLALRSRHSRIRILLDNTKIASQRGHLILQLGKRLGSLMQFRSVGEVPETFMIADRIGIMHRSSPNTLAATVNFKDGQTAKKLSKLFDELWENATPEPEARYI</sequence>
<proteinExistence type="predicted"/>
<dbReference type="EMBL" id="JSZA02000016">
    <property type="protein sequence ID" value="KHD04999.1"/>
    <property type="molecule type" value="Genomic_DNA"/>
</dbReference>
<dbReference type="AlphaFoldDB" id="A0A0A6S0M9"/>
<dbReference type="Pfam" id="PF25559">
    <property type="entry name" value="DUF7931"/>
    <property type="match status" value="1"/>
</dbReference>